<sequence length="538" mass="59888">MPDLPSPPTAAAPSIDDHYDDLLASIRARFGKRTKDKPSLFTTRTPALYQVFLDAVPAELRQTNTCAACRHFVNRYGGIVVVDSDGRARSALWDPETAPEPYTSAIRALAKAVAEAPIDGVFLSDETVWGTPQTGAWEHIAVTPSKDLLHKPTLIKTNAQIMAEKRQDHETLLRGLEAFSIDVVKQAHKLVSTESLYRSETVLGVAKWLLELHETRAAAKNARARENLTWLAVARAPAGFCHVRSSMIGTLLEDLAAGMPFAEVKSRFAAKMHPLQYQRPQAAPTTGNLARAEKIVEALKSAGAMERRFARLGDIETLWVPKEPRPKGQKPGVFDHLKPAAKLAVDMDVPPVTMTWEKFARTVLPEAENIEFFVPETNQSYIGMVTAKHADAPPLLQWDFEDRRNRVSSYVYANGSPPARWNLKPNVYHPVTAIALQPWMWNPKKILTHHGTGVIFILKDARDRDYKQGAGFFPSYLRSEYHEIRATMEAYAQSAVVEGKDTAEACGISLVKGSTWNLSFRVASKGGMRVVYKLDRWD</sequence>
<dbReference type="Proteomes" id="UP001151081">
    <property type="component" value="Unassembled WGS sequence"/>
</dbReference>
<gene>
    <name evidence="1" type="ORF">KEG57_39160</name>
</gene>
<accession>A0A9X3XED8</accession>
<dbReference type="EMBL" id="JAGTJJ010000040">
    <property type="protein sequence ID" value="MDC3986561.1"/>
    <property type="molecule type" value="Genomic_DNA"/>
</dbReference>
<name>A0A9X3XED8_9BACT</name>
<keyword evidence="2" id="KW-1185">Reference proteome</keyword>
<protein>
    <submittedName>
        <fullName evidence="1">Uncharacterized protein</fullName>
    </submittedName>
</protein>
<dbReference type="AlphaFoldDB" id="A0A9X3XED8"/>
<comment type="caution">
    <text evidence="1">The sequence shown here is derived from an EMBL/GenBank/DDBJ whole genome shotgun (WGS) entry which is preliminary data.</text>
</comment>
<proteinExistence type="predicted"/>
<reference evidence="1 2" key="1">
    <citation type="submission" date="2021-04" db="EMBL/GenBank/DDBJ databases">
        <title>Genome analysis of Polyangium sp.</title>
        <authorList>
            <person name="Li Y."/>
            <person name="Wang J."/>
        </authorList>
    </citation>
    <scope>NUCLEOTIDE SEQUENCE [LARGE SCALE GENOMIC DNA]</scope>
    <source>
        <strain evidence="1 2">SDU14</strain>
    </source>
</reference>
<evidence type="ECO:0000313" key="1">
    <source>
        <dbReference type="EMBL" id="MDC3986561.1"/>
    </source>
</evidence>
<evidence type="ECO:0000313" key="2">
    <source>
        <dbReference type="Proteomes" id="UP001151081"/>
    </source>
</evidence>
<dbReference type="RefSeq" id="WP_272425216.1">
    <property type="nucleotide sequence ID" value="NZ_JAGTJJ010000040.1"/>
</dbReference>
<organism evidence="1 2">
    <name type="scientific">Polyangium jinanense</name>
    <dbReference type="NCBI Taxonomy" id="2829994"/>
    <lineage>
        <taxon>Bacteria</taxon>
        <taxon>Pseudomonadati</taxon>
        <taxon>Myxococcota</taxon>
        <taxon>Polyangia</taxon>
        <taxon>Polyangiales</taxon>
        <taxon>Polyangiaceae</taxon>
        <taxon>Polyangium</taxon>
    </lineage>
</organism>